<dbReference type="AlphaFoldDB" id="A0ABD1ZSV8"/>
<evidence type="ECO:0000259" key="3">
    <source>
        <dbReference type="PROSITE" id="PS51228"/>
    </source>
</evidence>
<dbReference type="Gene3D" id="1.20.80.10">
    <property type="match status" value="1"/>
</dbReference>
<dbReference type="PRINTS" id="PR00689">
    <property type="entry name" value="ACOABINDINGP"/>
</dbReference>
<protein>
    <submittedName>
        <fullName evidence="4">Acyl-CoA-binding protein</fullName>
    </submittedName>
</protein>
<reference evidence="4 5" key="1">
    <citation type="journal article" date="2024" name="Ann. Entomol. Soc. Am.">
        <title>Genomic analyses of the southern and eastern yellowjacket wasps (Hymenoptera: Vespidae) reveal evolutionary signatures of social life.</title>
        <authorList>
            <person name="Catto M.A."/>
            <person name="Caine P.B."/>
            <person name="Orr S.E."/>
            <person name="Hunt B.G."/>
            <person name="Goodisman M.A.D."/>
        </authorList>
    </citation>
    <scope>NUCLEOTIDE SEQUENCE [LARGE SCALE GENOMIC DNA]</scope>
    <source>
        <strain evidence="4">233</strain>
        <tissue evidence="4">Head and thorax</tissue>
    </source>
</reference>
<dbReference type="InterPro" id="IPR035984">
    <property type="entry name" value="Acyl-CoA-binding_sf"/>
</dbReference>
<comment type="caution">
    <text evidence="4">The sequence shown here is derived from an EMBL/GenBank/DDBJ whole genome shotgun (WGS) entry which is preliminary data.</text>
</comment>
<dbReference type="EMBL" id="JAUDFV010000174">
    <property type="protein sequence ID" value="KAL2711469.1"/>
    <property type="molecule type" value="Genomic_DNA"/>
</dbReference>
<comment type="similarity">
    <text evidence="1">Belongs to the ACBP family.</text>
</comment>
<evidence type="ECO:0000256" key="2">
    <source>
        <dbReference type="ARBA" id="ARBA00023121"/>
    </source>
</evidence>
<dbReference type="SUPFAM" id="SSF47027">
    <property type="entry name" value="Acyl-CoA binding protein"/>
    <property type="match status" value="1"/>
</dbReference>
<name>A0ABD1ZSV8_VESSQ</name>
<dbReference type="GO" id="GO:0008289">
    <property type="term" value="F:lipid binding"/>
    <property type="evidence" value="ECO:0007669"/>
    <property type="project" value="UniProtKB-KW"/>
</dbReference>
<dbReference type="PROSITE" id="PS00880">
    <property type="entry name" value="ACB_1"/>
    <property type="match status" value="1"/>
</dbReference>
<dbReference type="InterPro" id="IPR022408">
    <property type="entry name" value="Acyl-CoA-binding_prot_CS"/>
</dbReference>
<keyword evidence="5" id="KW-1185">Reference proteome</keyword>
<dbReference type="Pfam" id="PF00887">
    <property type="entry name" value="ACBP"/>
    <property type="match status" value="1"/>
</dbReference>
<dbReference type="InterPro" id="IPR000582">
    <property type="entry name" value="Acyl-CoA-binding_protein"/>
</dbReference>
<sequence>MCIGAYKFEAAETAVRTLTKRPTDEELLELYALYKQATIGDCDTPKPGMFDLKGKAKWEAWRSKKGNSKEVAKQAYIKYVGELMEKYK</sequence>
<gene>
    <name evidence="4" type="ORF">V1478_018970</name>
</gene>
<dbReference type="GO" id="GO:0019915">
    <property type="term" value="P:lipid storage"/>
    <property type="evidence" value="ECO:0007669"/>
    <property type="project" value="UniProtKB-ARBA"/>
</dbReference>
<evidence type="ECO:0000313" key="5">
    <source>
        <dbReference type="Proteomes" id="UP001607302"/>
    </source>
</evidence>
<dbReference type="FunFam" id="1.20.80.10:FF:000010">
    <property type="entry name" value="Acyl-CoA-binding domain-containing protein 5"/>
    <property type="match status" value="1"/>
</dbReference>
<feature type="domain" description="ACB" evidence="3">
    <location>
        <begin position="4"/>
        <end position="88"/>
    </location>
</feature>
<evidence type="ECO:0000256" key="1">
    <source>
        <dbReference type="ARBA" id="ARBA00005567"/>
    </source>
</evidence>
<organism evidence="4 5">
    <name type="scientific">Vespula squamosa</name>
    <name type="common">Southern yellow jacket</name>
    <name type="synonym">Wasp</name>
    <dbReference type="NCBI Taxonomy" id="30214"/>
    <lineage>
        <taxon>Eukaryota</taxon>
        <taxon>Metazoa</taxon>
        <taxon>Ecdysozoa</taxon>
        <taxon>Arthropoda</taxon>
        <taxon>Hexapoda</taxon>
        <taxon>Insecta</taxon>
        <taxon>Pterygota</taxon>
        <taxon>Neoptera</taxon>
        <taxon>Endopterygota</taxon>
        <taxon>Hymenoptera</taxon>
        <taxon>Apocrita</taxon>
        <taxon>Aculeata</taxon>
        <taxon>Vespoidea</taxon>
        <taxon>Vespidae</taxon>
        <taxon>Vespinae</taxon>
        <taxon>Vespula</taxon>
    </lineage>
</organism>
<evidence type="ECO:0000313" key="4">
    <source>
        <dbReference type="EMBL" id="KAL2711469.1"/>
    </source>
</evidence>
<accession>A0ABD1ZSV8</accession>
<dbReference type="PROSITE" id="PS51228">
    <property type="entry name" value="ACB_2"/>
    <property type="match status" value="1"/>
</dbReference>
<dbReference type="Proteomes" id="UP001607302">
    <property type="component" value="Unassembled WGS sequence"/>
</dbReference>
<dbReference type="PANTHER" id="PTHR23310:SF62">
    <property type="entry name" value="ACYL-COA BINDING PROTEIN 1, ISOFORM A"/>
    <property type="match status" value="1"/>
</dbReference>
<proteinExistence type="inferred from homology"/>
<keyword evidence="2" id="KW-0446">Lipid-binding</keyword>
<dbReference type="InterPro" id="IPR014352">
    <property type="entry name" value="FERM/acyl-CoA-bd_prot_sf"/>
</dbReference>
<dbReference type="PANTHER" id="PTHR23310">
    <property type="entry name" value="ACYL-COA-BINDING PROTEIN, ACBP"/>
    <property type="match status" value="1"/>
</dbReference>